<reference evidence="3 4" key="1">
    <citation type="journal article" date="2015" name="Genome Biol. Evol.">
        <title>Phylogenomic analyses indicate that early fungi evolved digesting cell walls of algal ancestors of land plants.</title>
        <authorList>
            <person name="Chang Y."/>
            <person name="Wang S."/>
            <person name="Sekimoto S."/>
            <person name="Aerts A.L."/>
            <person name="Choi C."/>
            <person name="Clum A."/>
            <person name="LaButti K.M."/>
            <person name="Lindquist E.A."/>
            <person name="Yee Ngan C."/>
            <person name="Ohm R.A."/>
            <person name="Salamov A.A."/>
            <person name="Grigoriev I.V."/>
            <person name="Spatafora J.W."/>
            <person name="Berbee M.L."/>
        </authorList>
    </citation>
    <scope>NUCLEOTIDE SEQUENCE [LARGE SCALE GENOMIC DNA]</scope>
    <source>
        <strain evidence="3 4">JEL478</strain>
    </source>
</reference>
<gene>
    <name evidence="3" type="ORF">M427DRAFT_68947</name>
</gene>
<feature type="compositionally biased region" description="Low complexity" evidence="1">
    <location>
        <begin position="192"/>
        <end position="262"/>
    </location>
</feature>
<sequence>MIRSLLLSATLLGCSLISSVAAQAVTLTWDAAAVDAQCKAAVTGSGNTYEGKFDITYSFGSSGAQSGTIGTGVTIADGTFTANVNYTLGPTWSFSACCISPTAMGGAKFRCCCGAGTFPLNPATSTAPTDVYPICPSDTMLVGPVATLGDGALVYQYGPVNFCSGCDREAQGVTKWDIAKNQCVTQNGGTGASPAPAPATSAAAPDATPAAVPTPIASAPTSLSASASAASRSTTSKASTTTRASTSAATSIASTSPGTSSAQGNGASGTAAVSLVGLLLAAVAAVAVV</sequence>
<keyword evidence="4" id="KW-1185">Reference proteome</keyword>
<proteinExistence type="predicted"/>
<name>A0A139AIT9_GONPJ</name>
<dbReference type="Proteomes" id="UP000070544">
    <property type="component" value="Unassembled WGS sequence"/>
</dbReference>
<evidence type="ECO:0000256" key="1">
    <source>
        <dbReference type="SAM" id="MobiDB-lite"/>
    </source>
</evidence>
<organism evidence="3 4">
    <name type="scientific">Gonapodya prolifera (strain JEL478)</name>
    <name type="common">Monoblepharis prolifera</name>
    <dbReference type="NCBI Taxonomy" id="1344416"/>
    <lineage>
        <taxon>Eukaryota</taxon>
        <taxon>Fungi</taxon>
        <taxon>Fungi incertae sedis</taxon>
        <taxon>Chytridiomycota</taxon>
        <taxon>Chytridiomycota incertae sedis</taxon>
        <taxon>Monoblepharidomycetes</taxon>
        <taxon>Monoblepharidales</taxon>
        <taxon>Gonapodyaceae</taxon>
        <taxon>Gonapodya</taxon>
    </lineage>
</organism>
<feature type="signal peptide" evidence="2">
    <location>
        <begin position="1"/>
        <end position="22"/>
    </location>
</feature>
<dbReference type="EMBL" id="KQ965751">
    <property type="protein sequence ID" value="KXS16648.1"/>
    <property type="molecule type" value="Genomic_DNA"/>
</dbReference>
<accession>A0A139AIT9</accession>
<evidence type="ECO:0000313" key="4">
    <source>
        <dbReference type="Proteomes" id="UP000070544"/>
    </source>
</evidence>
<dbReference type="AlphaFoldDB" id="A0A139AIT9"/>
<protein>
    <submittedName>
        <fullName evidence="3">Uncharacterized protein</fullName>
    </submittedName>
</protein>
<evidence type="ECO:0000313" key="3">
    <source>
        <dbReference type="EMBL" id="KXS16648.1"/>
    </source>
</evidence>
<feature type="chain" id="PRO_5007296248" evidence="2">
    <location>
        <begin position="23"/>
        <end position="289"/>
    </location>
</feature>
<evidence type="ECO:0000256" key="2">
    <source>
        <dbReference type="SAM" id="SignalP"/>
    </source>
</evidence>
<keyword evidence="2" id="KW-0732">Signal</keyword>
<feature type="region of interest" description="Disordered" evidence="1">
    <location>
        <begin position="189"/>
        <end position="267"/>
    </location>
</feature>